<dbReference type="EC" id="5.6.2.4" evidence="16"/>
<evidence type="ECO:0000256" key="5">
    <source>
        <dbReference type="ARBA" id="ARBA00022741"/>
    </source>
</evidence>
<evidence type="ECO:0000256" key="11">
    <source>
        <dbReference type="ARBA" id="ARBA00023125"/>
    </source>
</evidence>
<name>A0A9D1TI80_9FIRM</name>
<dbReference type="InterPro" id="IPR032284">
    <property type="entry name" value="RecQ_Zn-bd"/>
</dbReference>
<dbReference type="InterPro" id="IPR001650">
    <property type="entry name" value="Helicase_C-like"/>
</dbReference>
<dbReference type="SUPFAM" id="SSF52540">
    <property type="entry name" value="P-loop containing nucleoside triphosphate hydrolases"/>
    <property type="match status" value="1"/>
</dbReference>
<dbReference type="GO" id="GO:0003677">
    <property type="term" value="F:DNA binding"/>
    <property type="evidence" value="ECO:0007669"/>
    <property type="project" value="UniProtKB-KW"/>
</dbReference>
<evidence type="ECO:0000256" key="16">
    <source>
        <dbReference type="NCBIfam" id="TIGR01389"/>
    </source>
</evidence>
<keyword evidence="7 20" id="KW-0378">Hydrolase</keyword>
<dbReference type="InterPro" id="IPR018982">
    <property type="entry name" value="RQC_domain"/>
</dbReference>
<dbReference type="InterPro" id="IPR004589">
    <property type="entry name" value="DNA_helicase_ATP-dep_RecQ"/>
</dbReference>
<evidence type="ECO:0000256" key="13">
    <source>
        <dbReference type="ARBA" id="ARBA00023204"/>
    </source>
</evidence>
<dbReference type="Pfam" id="PF09382">
    <property type="entry name" value="RQC"/>
    <property type="match status" value="1"/>
</dbReference>
<keyword evidence="10" id="KW-0067">ATP-binding</keyword>
<dbReference type="GO" id="GO:0046872">
    <property type="term" value="F:metal ion binding"/>
    <property type="evidence" value="ECO:0007669"/>
    <property type="project" value="UniProtKB-KW"/>
</dbReference>
<dbReference type="SMART" id="SM00487">
    <property type="entry name" value="DEXDc"/>
    <property type="match status" value="1"/>
</dbReference>
<dbReference type="InterPro" id="IPR036390">
    <property type="entry name" value="WH_DNA-bd_sf"/>
</dbReference>
<comment type="cofactor">
    <cofactor evidence="2">
        <name>Zn(2+)</name>
        <dbReference type="ChEBI" id="CHEBI:29105"/>
    </cofactor>
</comment>
<dbReference type="InterPro" id="IPR036388">
    <property type="entry name" value="WH-like_DNA-bd_sf"/>
</dbReference>
<dbReference type="GO" id="GO:0006281">
    <property type="term" value="P:DNA repair"/>
    <property type="evidence" value="ECO:0007669"/>
    <property type="project" value="UniProtKB-KW"/>
</dbReference>
<dbReference type="Pfam" id="PF00270">
    <property type="entry name" value="DEAD"/>
    <property type="match status" value="1"/>
</dbReference>
<dbReference type="GO" id="GO:0043138">
    <property type="term" value="F:3'-5' DNA helicase activity"/>
    <property type="evidence" value="ECO:0007669"/>
    <property type="project" value="UniProtKB-EC"/>
</dbReference>
<dbReference type="Gene3D" id="1.10.10.10">
    <property type="entry name" value="Winged helix-like DNA-binding domain superfamily/Winged helix DNA-binding domain"/>
    <property type="match status" value="1"/>
</dbReference>
<dbReference type="InterPro" id="IPR011545">
    <property type="entry name" value="DEAD/DEAH_box_helicase_dom"/>
</dbReference>
<dbReference type="InterPro" id="IPR027417">
    <property type="entry name" value="P-loop_NTPase"/>
</dbReference>
<evidence type="ECO:0000256" key="3">
    <source>
        <dbReference type="ARBA" id="ARBA00005446"/>
    </source>
</evidence>
<evidence type="ECO:0000256" key="10">
    <source>
        <dbReference type="ARBA" id="ARBA00022840"/>
    </source>
</evidence>
<comment type="catalytic activity">
    <reaction evidence="15">
        <text>Couples ATP hydrolysis with the unwinding of duplex DNA by translocating in the 3'-5' direction.</text>
        <dbReference type="EC" id="5.6.2.4"/>
    </reaction>
</comment>
<reference evidence="20" key="2">
    <citation type="submission" date="2021-04" db="EMBL/GenBank/DDBJ databases">
        <authorList>
            <person name="Gilroy R."/>
        </authorList>
    </citation>
    <scope>NUCLEOTIDE SEQUENCE</scope>
    <source>
        <strain evidence="20">CHK193-4272</strain>
    </source>
</reference>
<keyword evidence="9" id="KW-0862">Zinc</keyword>
<evidence type="ECO:0000256" key="12">
    <source>
        <dbReference type="ARBA" id="ARBA00023172"/>
    </source>
</evidence>
<dbReference type="InterPro" id="IPR010997">
    <property type="entry name" value="HRDC-like_sf"/>
</dbReference>
<evidence type="ECO:0000256" key="15">
    <source>
        <dbReference type="ARBA" id="ARBA00034617"/>
    </source>
</evidence>
<evidence type="ECO:0000256" key="7">
    <source>
        <dbReference type="ARBA" id="ARBA00022801"/>
    </source>
</evidence>
<evidence type="ECO:0000256" key="6">
    <source>
        <dbReference type="ARBA" id="ARBA00022763"/>
    </source>
</evidence>
<dbReference type="PANTHER" id="PTHR13710:SF105">
    <property type="entry name" value="ATP-DEPENDENT DNA HELICASE Q1"/>
    <property type="match status" value="1"/>
</dbReference>
<evidence type="ECO:0000256" key="1">
    <source>
        <dbReference type="ARBA" id="ARBA00001946"/>
    </source>
</evidence>
<dbReference type="AlphaFoldDB" id="A0A9D1TI80"/>
<dbReference type="InterPro" id="IPR014001">
    <property type="entry name" value="Helicase_ATP-bd"/>
</dbReference>
<organism evidence="20 21">
    <name type="scientific">Candidatus Butyricicoccus avistercoris</name>
    <dbReference type="NCBI Taxonomy" id="2838518"/>
    <lineage>
        <taxon>Bacteria</taxon>
        <taxon>Bacillati</taxon>
        <taxon>Bacillota</taxon>
        <taxon>Clostridia</taxon>
        <taxon>Eubacteriales</taxon>
        <taxon>Butyricicoccaceae</taxon>
        <taxon>Butyricicoccus</taxon>
    </lineage>
</organism>
<evidence type="ECO:0000313" key="21">
    <source>
        <dbReference type="Proteomes" id="UP000886808"/>
    </source>
</evidence>
<evidence type="ECO:0000259" key="17">
    <source>
        <dbReference type="PROSITE" id="PS50967"/>
    </source>
</evidence>
<dbReference type="SMART" id="SM00490">
    <property type="entry name" value="HELICc"/>
    <property type="match status" value="1"/>
</dbReference>
<dbReference type="SMART" id="SM00956">
    <property type="entry name" value="RQC"/>
    <property type="match status" value="1"/>
</dbReference>
<dbReference type="PROSITE" id="PS50967">
    <property type="entry name" value="HRDC"/>
    <property type="match status" value="1"/>
</dbReference>
<evidence type="ECO:0000259" key="19">
    <source>
        <dbReference type="PROSITE" id="PS51194"/>
    </source>
</evidence>
<evidence type="ECO:0000256" key="9">
    <source>
        <dbReference type="ARBA" id="ARBA00022833"/>
    </source>
</evidence>
<feature type="domain" description="Helicase ATP-binding" evidence="18">
    <location>
        <begin position="25"/>
        <end position="194"/>
    </location>
</feature>
<sequence length="670" mass="76127">MSTPEQVLKQHFGYSSFRGQQKKLIDALLDGQDVLAVMPTGAGKSICYQIPSLLVSGLTIVISPLISLMKDQVGALNNNGIPAAYLSSTLSIEERKTVFAMAYTGKLKLLYVSPERLLADGLINLCQNIKINYVAVDEAHCISQWGQDFRPSYSKIHEFLQSLPERPPVGAFTATATRTVRQDIIKFLELKNPLCVVSGFDRPNLTFITEQPRDKFEHLVTLLNERHFKSGIVYCTTRKMVDELYEKLSIRGFKVGSYHAGMNPDDRKSEQDTFLFGDTKIMIATNAFGMGIDKPDVGFVIHYQMPQSMESYYQEAGRAGRDGNKADCILLFEPKDVKICEFLINHSHEDNDELDDKTRLALRKRELKKLEVMTEYSTTNKCLRHFILDYFGENSENNCMNCSNCSAHFTNEDATVDAQKVVSCVFRLAQRKRTLGKTTISEILKGIESERILQNDFNSLSTFGIMHNSSLKHIYRVIDALINDGYLELEKNSYPVIKLCKKSGEIVCDKKPFFLHSPKDNYALKYNSLYEKLRSIRAYICAKTNIKPEDVVSDMALEELCNKLPESTDKMRQIPEISDKQINLYGEIFLKYIMPYVSKPKQEISKTIENAQKISSNSSVISNPWTRQEDNLLKEFSLNKIPVSEISNAINRPISMVIARMKLLCLPITR</sequence>
<comment type="similarity">
    <text evidence="3">Belongs to the helicase family. RecQ subfamily.</text>
</comment>
<dbReference type="Pfam" id="PF00570">
    <property type="entry name" value="HRDC"/>
    <property type="match status" value="1"/>
</dbReference>
<dbReference type="PANTHER" id="PTHR13710">
    <property type="entry name" value="DNA HELICASE RECQ FAMILY MEMBER"/>
    <property type="match status" value="1"/>
</dbReference>
<evidence type="ECO:0000313" key="20">
    <source>
        <dbReference type="EMBL" id="HIV62086.1"/>
    </source>
</evidence>
<dbReference type="Proteomes" id="UP000886808">
    <property type="component" value="Unassembled WGS sequence"/>
</dbReference>
<dbReference type="EMBL" id="DXIE01000028">
    <property type="protein sequence ID" value="HIV62086.1"/>
    <property type="molecule type" value="Genomic_DNA"/>
</dbReference>
<dbReference type="GO" id="GO:0005524">
    <property type="term" value="F:ATP binding"/>
    <property type="evidence" value="ECO:0007669"/>
    <property type="project" value="UniProtKB-KW"/>
</dbReference>
<dbReference type="GO" id="GO:0030894">
    <property type="term" value="C:replisome"/>
    <property type="evidence" value="ECO:0007669"/>
    <property type="project" value="TreeGrafter"/>
</dbReference>
<dbReference type="GO" id="GO:0043590">
    <property type="term" value="C:bacterial nucleoid"/>
    <property type="evidence" value="ECO:0007669"/>
    <property type="project" value="TreeGrafter"/>
</dbReference>
<dbReference type="GO" id="GO:0009378">
    <property type="term" value="F:four-way junction helicase activity"/>
    <property type="evidence" value="ECO:0007669"/>
    <property type="project" value="TreeGrafter"/>
</dbReference>
<dbReference type="GO" id="GO:0016787">
    <property type="term" value="F:hydrolase activity"/>
    <property type="evidence" value="ECO:0007669"/>
    <property type="project" value="UniProtKB-KW"/>
</dbReference>
<gene>
    <name evidence="20" type="primary">recQ</name>
    <name evidence="20" type="ORF">H9746_04450</name>
</gene>
<dbReference type="PROSITE" id="PS51192">
    <property type="entry name" value="HELICASE_ATP_BIND_1"/>
    <property type="match status" value="1"/>
</dbReference>
<dbReference type="GO" id="GO:0006310">
    <property type="term" value="P:DNA recombination"/>
    <property type="evidence" value="ECO:0007669"/>
    <property type="project" value="UniProtKB-UniRule"/>
</dbReference>
<keyword evidence="8 20" id="KW-0347">Helicase</keyword>
<keyword evidence="14" id="KW-0413">Isomerase</keyword>
<keyword evidence="13" id="KW-0234">DNA repair</keyword>
<accession>A0A9D1TI80</accession>
<dbReference type="PROSITE" id="PS51194">
    <property type="entry name" value="HELICASE_CTER"/>
    <property type="match status" value="1"/>
</dbReference>
<evidence type="ECO:0000256" key="14">
    <source>
        <dbReference type="ARBA" id="ARBA00023235"/>
    </source>
</evidence>
<dbReference type="FunFam" id="3.40.50.300:FF:000296">
    <property type="entry name" value="ATP-dependent DNA helicase RecQ"/>
    <property type="match status" value="1"/>
</dbReference>
<keyword evidence="12" id="KW-0233">DNA recombination</keyword>
<evidence type="ECO:0000259" key="18">
    <source>
        <dbReference type="PROSITE" id="PS51192"/>
    </source>
</evidence>
<evidence type="ECO:0000256" key="2">
    <source>
        <dbReference type="ARBA" id="ARBA00001947"/>
    </source>
</evidence>
<keyword evidence="6" id="KW-0227">DNA damage</keyword>
<dbReference type="SUPFAM" id="SSF46785">
    <property type="entry name" value="Winged helix' DNA-binding domain"/>
    <property type="match status" value="1"/>
</dbReference>
<dbReference type="NCBIfam" id="TIGR00614">
    <property type="entry name" value="recQ_fam"/>
    <property type="match status" value="1"/>
</dbReference>
<comment type="caution">
    <text evidence="20">The sequence shown here is derived from an EMBL/GenBank/DDBJ whole genome shotgun (WGS) entry which is preliminary data.</text>
</comment>
<dbReference type="NCBIfam" id="TIGR01389">
    <property type="entry name" value="recQ"/>
    <property type="match status" value="1"/>
</dbReference>
<dbReference type="CDD" id="cd17920">
    <property type="entry name" value="DEXHc_RecQ"/>
    <property type="match status" value="1"/>
</dbReference>
<evidence type="ECO:0000256" key="8">
    <source>
        <dbReference type="ARBA" id="ARBA00022806"/>
    </source>
</evidence>
<feature type="domain" description="HRDC" evidence="17">
    <location>
        <begin position="523"/>
        <end position="603"/>
    </location>
</feature>
<dbReference type="CDD" id="cd18794">
    <property type="entry name" value="SF2_C_RecQ"/>
    <property type="match status" value="1"/>
</dbReference>
<dbReference type="Pfam" id="PF16124">
    <property type="entry name" value="RecQ_Zn_bind"/>
    <property type="match status" value="1"/>
</dbReference>
<proteinExistence type="inferred from homology"/>
<keyword evidence="5" id="KW-0547">Nucleotide-binding</keyword>
<dbReference type="GO" id="GO:0006260">
    <property type="term" value="P:DNA replication"/>
    <property type="evidence" value="ECO:0007669"/>
    <property type="project" value="InterPro"/>
</dbReference>
<dbReference type="Pfam" id="PF00271">
    <property type="entry name" value="Helicase_C"/>
    <property type="match status" value="1"/>
</dbReference>
<dbReference type="Gene3D" id="3.40.50.300">
    <property type="entry name" value="P-loop containing nucleotide triphosphate hydrolases"/>
    <property type="match status" value="2"/>
</dbReference>
<dbReference type="GO" id="GO:0009432">
    <property type="term" value="P:SOS response"/>
    <property type="evidence" value="ECO:0007669"/>
    <property type="project" value="UniProtKB-UniRule"/>
</dbReference>
<dbReference type="InterPro" id="IPR006293">
    <property type="entry name" value="DNA_helicase_ATP-dep_RecQ_bac"/>
</dbReference>
<dbReference type="InterPro" id="IPR044876">
    <property type="entry name" value="HRDC_dom_sf"/>
</dbReference>
<dbReference type="InterPro" id="IPR002121">
    <property type="entry name" value="HRDC_dom"/>
</dbReference>
<keyword evidence="4" id="KW-0479">Metal-binding</keyword>
<feature type="domain" description="Helicase C-terminal" evidence="19">
    <location>
        <begin position="215"/>
        <end position="366"/>
    </location>
</feature>
<dbReference type="Gene3D" id="1.10.150.80">
    <property type="entry name" value="HRDC domain"/>
    <property type="match status" value="1"/>
</dbReference>
<dbReference type="GO" id="GO:0005737">
    <property type="term" value="C:cytoplasm"/>
    <property type="evidence" value="ECO:0007669"/>
    <property type="project" value="TreeGrafter"/>
</dbReference>
<comment type="cofactor">
    <cofactor evidence="1">
        <name>Mg(2+)</name>
        <dbReference type="ChEBI" id="CHEBI:18420"/>
    </cofactor>
</comment>
<keyword evidence="11" id="KW-0238">DNA-binding</keyword>
<evidence type="ECO:0000256" key="4">
    <source>
        <dbReference type="ARBA" id="ARBA00022723"/>
    </source>
</evidence>
<dbReference type="SUPFAM" id="SSF47819">
    <property type="entry name" value="HRDC-like"/>
    <property type="match status" value="1"/>
</dbReference>
<protein>
    <recommendedName>
        <fullName evidence="16">DNA helicase RecQ</fullName>
        <ecNumber evidence="16">5.6.2.4</ecNumber>
    </recommendedName>
</protein>
<reference evidence="20" key="1">
    <citation type="journal article" date="2021" name="PeerJ">
        <title>Extensive microbial diversity within the chicken gut microbiome revealed by metagenomics and culture.</title>
        <authorList>
            <person name="Gilroy R."/>
            <person name="Ravi A."/>
            <person name="Getino M."/>
            <person name="Pursley I."/>
            <person name="Horton D.L."/>
            <person name="Alikhan N.F."/>
            <person name="Baker D."/>
            <person name="Gharbi K."/>
            <person name="Hall N."/>
            <person name="Watson M."/>
            <person name="Adriaenssens E.M."/>
            <person name="Foster-Nyarko E."/>
            <person name="Jarju S."/>
            <person name="Secka A."/>
            <person name="Antonio M."/>
            <person name="Oren A."/>
            <person name="Chaudhuri R.R."/>
            <person name="La Ragione R."/>
            <person name="Hildebrand F."/>
            <person name="Pallen M.J."/>
        </authorList>
    </citation>
    <scope>NUCLEOTIDE SEQUENCE</scope>
    <source>
        <strain evidence="20">CHK193-4272</strain>
    </source>
</reference>